<evidence type="ECO:0000313" key="8">
    <source>
        <dbReference type="Proteomes" id="UP001055911"/>
    </source>
</evidence>
<protein>
    <recommendedName>
        <fullName evidence="6">Ribosomal processing cysteine protease Prp</fullName>
    </recommendedName>
</protein>
<dbReference type="PANTHER" id="PTHR39178:SF1">
    <property type="entry name" value="RIBOSOMAL-PROCESSING CYSTEINE PROTEASE PRP"/>
    <property type="match status" value="1"/>
</dbReference>
<evidence type="ECO:0000313" key="7">
    <source>
        <dbReference type="EMBL" id="USS89711.1"/>
    </source>
</evidence>
<dbReference type="CDD" id="cd16332">
    <property type="entry name" value="Prp-like"/>
    <property type="match status" value="1"/>
</dbReference>
<dbReference type="Proteomes" id="UP001055911">
    <property type="component" value="Chromosome"/>
</dbReference>
<evidence type="ECO:0000256" key="4">
    <source>
        <dbReference type="ARBA" id="ARBA00022807"/>
    </source>
</evidence>
<evidence type="ECO:0000256" key="1">
    <source>
        <dbReference type="ARBA" id="ARBA00022517"/>
    </source>
</evidence>
<dbReference type="EMBL" id="CP097119">
    <property type="protein sequence ID" value="USS89711.1"/>
    <property type="molecule type" value="Genomic_DNA"/>
</dbReference>
<keyword evidence="2 7" id="KW-0645">Protease</keyword>
<evidence type="ECO:0000256" key="3">
    <source>
        <dbReference type="ARBA" id="ARBA00022801"/>
    </source>
</evidence>
<dbReference type="PANTHER" id="PTHR39178">
    <property type="entry name" value="HYPOTHETICAL RIBOSOME-ASSOCIATED PROTEIN"/>
    <property type="match status" value="1"/>
</dbReference>
<gene>
    <name evidence="7" type="ORF">M3M40_02680</name>
</gene>
<keyword evidence="3" id="KW-0378">Hydrolase</keyword>
<dbReference type="GO" id="GO:0008234">
    <property type="term" value="F:cysteine-type peptidase activity"/>
    <property type="evidence" value="ECO:0007669"/>
    <property type="project" value="UniProtKB-KW"/>
</dbReference>
<evidence type="ECO:0000256" key="6">
    <source>
        <dbReference type="ARBA" id="ARBA00044538"/>
    </source>
</evidence>
<proteinExistence type="inferred from homology"/>
<dbReference type="SUPFAM" id="SSF118010">
    <property type="entry name" value="TM1457-like"/>
    <property type="match status" value="1"/>
</dbReference>
<keyword evidence="1" id="KW-0690">Ribosome biogenesis</keyword>
<evidence type="ECO:0000256" key="2">
    <source>
        <dbReference type="ARBA" id="ARBA00022670"/>
    </source>
</evidence>
<dbReference type="Pfam" id="PF04327">
    <property type="entry name" value="Peptidase_Prp"/>
    <property type="match status" value="1"/>
</dbReference>
<dbReference type="GO" id="GO:0006508">
    <property type="term" value="P:proteolysis"/>
    <property type="evidence" value="ECO:0007669"/>
    <property type="project" value="UniProtKB-KW"/>
</dbReference>
<organism evidence="7 8">
    <name type="scientific">Fructilactobacillus cliffordii</name>
    <dbReference type="NCBI Taxonomy" id="2940299"/>
    <lineage>
        <taxon>Bacteria</taxon>
        <taxon>Bacillati</taxon>
        <taxon>Bacillota</taxon>
        <taxon>Bacilli</taxon>
        <taxon>Lactobacillales</taxon>
        <taxon>Lactobacillaceae</taxon>
        <taxon>Fructilactobacillus</taxon>
    </lineage>
</organism>
<dbReference type="RefSeq" id="WP_252767260.1">
    <property type="nucleotide sequence ID" value="NZ_CP097119.1"/>
</dbReference>
<dbReference type="Gene3D" id="3.30.70.1490">
    <property type="entry name" value="Cysteine protease Prp"/>
    <property type="match status" value="1"/>
</dbReference>
<dbReference type="GO" id="GO:0042254">
    <property type="term" value="P:ribosome biogenesis"/>
    <property type="evidence" value="ECO:0007669"/>
    <property type="project" value="UniProtKB-KW"/>
</dbReference>
<dbReference type="AlphaFoldDB" id="A0A9Q8ZWB2"/>
<keyword evidence="4" id="KW-0788">Thiol protease</keyword>
<evidence type="ECO:0000256" key="5">
    <source>
        <dbReference type="ARBA" id="ARBA00044503"/>
    </source>
</evidence>
<dbReference type="InterPro" id="IPR007422">
    <property type="entry name" value="Peptidase_Prp"/>
</dbReference>
<accession>A0A9Q8ZWB2</accession>
<dbReference type="InterPro" id="IPR036764">
    <property type="entry name" value="Peptidase_Prp_sf"/>
</dbReference>
<keyword evidence="8" id="KW-1185">Reference proteome</keyword>
<name>A0A9Q8ZWB2_9LACO</name>
<reference evidence="7" key="1">
    <citation type="submission" date="2022-05" db="EMBL/GenBank/DDBJ databases">
        <authorList>
            <person name="Oliphant S.A."/>
            <person name="Watson-Haigh N.S."/>
            <person name="Sumby K.M."/>
            <person name="Gardner J.M."/>
            <person name="Jiranek V."/>
        </authorList>
    </citation>
    <scope>NUCLEOTIDE SEQUENCE</scope>
    <source>
        <strain evidence="7">KI4_B1</strain>
    </source>
</reference>
<sequence length="106" mass="11198">MIRAHFDTNHDVITGFELSGHADSGEYGHDIVCAAVSALAITTVNGLEQVAGLQPAITQNETDGGYLSVSLTEPQQANVAGQTLLQSFENGISAITDQYSDFVTIE</sequence>
<comment type="similarity">
    <text evidence="5">Belongs to the Prp family.</text>
</comment>